<dbReference type="InterPro" id="IPR006311">
    <property type="entry name" value="TAT_signal"/>
</dbReference>
<reference evidence="3 4" key="1">
    <citation type="submission" date="2022-11" db="EMBL/GenBank/DDBJ databases">
        <title>Genome Sequencing of Nocardia sp. ON39_IFM12276 and assembly.</title>
        <authorList>
            <person name="Shimojima M."/>
            <person name="Toyokawa M."/>
            <person name="Uesaka K."/>
        </authorList>
    </citation>
    <scope>NUCLEOTIDE SEQUENCE [LARGE SCALE GENOMIC DNA]</scope>
    <source>
        <strain evidence="3 4">IFM 12276</strain>
    </source>
</reference>
<dbReference type="SUPFAM" id="SSF49482">
    <property type="entry name" value="Aromatic compound dioxygenase"/>
    <property type="match status" value="1"/>
</dbReference>
<proteinExistence type="predicted"/>
<feature type="region of interest" description="Disordered" evidence="1">
    <location>
        <begin position="60"/>
        <end position="104"/>
    </location>
</feature>
<dbReference type="PANTHER" id="PTHR34315:SF1">
    <property type="entry name" value="INTRADIOL RING-CLEAVAGE DIOXYGENASES DOMAIN-CONTAINING PROTEIN-RELATED"/>
    <property type="match status" value="1"/>
</dbReference>
<evidence type="ECO:0000256" key="1">
    <source>
        <dbReference type="SAM" id="MobiDB-lite"/>
    </source>
</evidence>
<evidence type="ECO:0000259" key="2">
    <source>
        <dbReference type="Pfam" id="PF00775"/>
    </source>
</evidence>
<feature type="domain" description="Intradiol ring-cleavage dioxygenases" evidence="2">
    <location>
        <begin position="125"/>
        <end position="202"/>
    </location>
</feature>
<evidence type="ECO:0000313" key="3">
    <source>
        <dbReference type="EMBL" id="BDT98272.1"/>
    </source>
</evidence>
<feature type="compositionally biased region" description="Low complexity" evidence="1">
    <location>
        <begin position="60"/>
        <end position="89"/>
    </location>
</feature>
<gene>
    <name evidence="3" type="ORF">IFM12276_13010</name>
</gene>
<accession>A0ABM8CTI4</accession>
<feature type="region of interest" description="Disordered" evidence="1">
    <location>
        <begin position="293"/>
        <end position="323"/>
    </location>
</feature>
<dbReference type="InterPro" id="IPR015889">
    <property type="entry name" value="Intradiol_dOase_core"/>
</dbReference>
<feature type="compositionally biased region" description="Pro residues" evidence="1">
    <location>
        <begin position="305"/>
        <end position="323"/>
    </location>
</feature>
<sequence length="323" mass="33175">MPTVAEDDLDERKAQPVGARHEGAHEHDLGLAHDMEVLMSRRRALFSLATAGAAAVAAGCASGSNDTTPTTTTASATTAQSGGATAAPQETAGPYPGDGSNGPNILVESGVVRSDITRSFGSYSGVAQGVPMTLELTLRDLAASGAAGKGMALYVWHCDRDGNYSLYSDGVTEQNYLRGVQVADADGKVTFTSIFPACYSGRWPHIHFEVYDSLETAVAGRNARLTSQIALPQDTCESVFAYDSGYARSVGNLAQVTLASDNVFGDGWDAELATVTGAPSSGLRVALTVGVAEKSQNTQSGNGSGPPPGARPPGGAPGGRPPR</sequence>
<dbReference type="EMBL" id="AP026978">
    <property type="protein sequence ID" value="BDT98272.1"/>
    <property type="molecule type" value="Genomic_DNA"/>
</dbReference>
<keyword evidence="4" id="KW-1185">Reference proteome</keyword>
<dbReference type="InterPro" id="IPR000627">
    <property type="entry name" value="Intradiol_dOase_C"/>
</dbReference>
<feature type="region of interest" description="Disordered" evidence="1">
    <location>
        <begin position="1"/>
        <end position="28"/>
    </location>
</feature>
<dbReference type="Proteomes" id="UP001317870">
    <property type="component" value="Chromosome"/>
</dbReference>
<dbReference type="Gene3D" id="2.60.130.10">
    <property type="entry name" value="Aromatic compound dioxygenase"/>
    <property type="match status" value="1"/>
</dbReference>
<evidence type="ECO:0000313" key="4">
    <source>
        <dbReference type="Proteomes" id="UP001317870"/>
    </source>
</evidence>
<feature type="compositionally biased region" description="Basic and acidic residues" evidence="1">
    <location>
        <begin position="10"/>
        <end position="28"/>
    </location>
</feature>
<name>A0ABM8CTI4_9NOCA</name>
<protein>
    <submittedName>
        <fullName evidence="3">3,4-dioxygenase subunit beta</fullName>
    </submittedName>
</protein>
<dbReference type="PANTHER" id="PTHR34315">
    <property type="match status" value="1"/>
</dbReference>
<organism evidence="3 4">
    <name type="scientific">Nocardia sputorum</name>
    <dbReference type="NCBI Taxonomy" id="2984338"/>
    <lineage>
        <taxon>Bacteria</taxon>
        <taxon>Bacillati</taxon>
        <taxon>Actinomycetota</taxon>
        <taxon>Actinomycetes</taxon>
        <taxon>Mycobacteriales</taxon>
        <taxon>Nocardiaceae</taxon>
        <taxon>Nocardia</taxon>
    </lineage>
</organism>
<dbReference type="Pfam" id="PF00775">
    <property type="entry name" value="Dioxygenase_C"/>
    <property type="match status" value="1"/>
</dbReference>
<dbReference type="PROSITE" id="PS51318">
    <property type="entry name" value="TAT"/>
    <property type="match status" value="1"/>
</dbReference>